<protein>
    <submittedName>
        <fullName evidence="1">Uncharacterized protein</fullName>
    </submittedName>
</protein>
<dbReference type="EMBL" id="JAMKPW020000009">
    <property type="protein sequence ID" value="KAK8215232.1"/>
    <property type="molecule type" value="Genomic_DNA"/>
</dbReference>
<proteinExistence type="predicted"/>
<evidence type="ECO:0000313" key="1">
    <source>
        <dbReference type="EMBL" id="KAK8215232.1"/>
    </source>
</evidence>
<gene>
    <name evidence="1" type="ORF">M8818_002244</name>
</gene>
<dbReference type="Proteomes" id="UP001320706">
    <property type="component" value="Unassembled WGS sequence"/>
</dbReference>
<accession>A0ACC3SI95</accession>
<keyword evidence="2" id="KW-1185">Reference proteome</keyword>
<comment type="caution">
    <text evidence="1">The sequence shown here is derived from an EMBL/GenBank/DDBJ whole genome shotgun (WGS) entry which is preliminary data.</text>
</comment>
<reference evidence="1" key="1">
    <citation type="submission" date="2024-02" db="EMBL/GenBank/DDBJ databases">
        <title>Metagenome Assembled Genome of Zalaria obscura JY119.</title>
        <authorList>
            <person name="Vighnesh L."/>
            <person name="Jagadeeshwari U."/>
            <person name="Venkata Ramana C."/>
            <person name="Sasikala C."/>
        </authorList>
    </citation>
    <scope>NUCLEOTIDE SEQUENCE</scope>
    <source>
        <strain evidence="1">JY119</strain>
    </source>
</reference>
<organism evidence="1 2">
    <name type="scientific">Zalaria obscura</name>
    <dbReference type="NCBI Taxonomy" id="2024903"/>
    <lineage>
        <taxon>Eukaryota</taxon>
        <taxon>Fungi</taxon>
        <taxon>Dikarya</taxon>
        <taxon>Ascomycota</taxon>
        <taxon>Pezizomycotina</taxon>
        <taxon>Dothideomycetes</taxon>
        <taxon>Dothideomycetidae</taxon>
        <taxon>Dothideales</taxon>
        <taxon>Zalariaceae</taxon>
        <taxon>Zalaria</taxon>
    </lineage>
</organism>
<evidence type="ECO:0000313" key="2">
    <source>
        <dbReference type="Proteomes" id="UP001320706"/>
    </source>
</evidence>
<sequence>MAPKFRFMDLPTELRLRIIDFTTLMGNPIAMPVFPKSATTCREFYDQSFSTYYGNNRFDFLLVQGDSGGFAFHEGDKDFLVFTPTGISRIRHWQLRVGLNNTDRDVLYVYAELSLSDATILYTQNIKYGPIRARASPTLLTFAKEKISPIFQSSEEGDICVDPPCATLQRIEELFDEHWEDWLAAANGVF</sequence>
<name>A0ACC3SI95_9PEZI</name>